<name>A0AAV9ZD34_9AGAR</name>
<dbReference type="EMBL" id="JAWWNJ010000162">
    <property type="protein sequence ID" value="KAK6978029.1"/>
    <property type="molecule type" value="Genomic_DNA"/>
</dbReference>
<organism evidence="2 3">
    <name type="scientific">Favolaschia claudopus</name>
    <dbReference type="NCBI Taxonomy" id="2862362"/>
    <lineage>
        <taxon>Eukaryota</taxon>
        <taxon>Fungi</taxon>
        <taxon>Dikarya</taxon>
        <taxon>Basidiomycota</taxon>
        <taxon>Agaricomycotina</taxon>
        <taxon>Agaricomycetes</taxon>
        <taxon>Agaricomycetidae</taxon>
        <taxon>Agaricales</taxon>
        <taxon>Marasmiineae</taxon>
        <taxon>Mycenaceae</taxon>
        <taxon>Favolaschia</taxon>
    </lineage>
</organism>
<sequence length="252" mass="28174">MTLEELRFGQRRRPRPSSSSDMTLRTSLESTVPHPRLSVITIYCSPYSERVPHEQRIARPWWVSSAGEIPLPLFATTGAPSPTSTHLPTHRIRVVVRARQLIGPPGYPSEVEPGVLVEYGGEVGGKRMRRRTGYKTRSGSPRRRRKEAREQWSGRGGRSEQRTLSVMLVVSRDGRGRKRSRTMGVREGGRSTEGEDVGHQELKMPSTRLTITTPAERMKNAAGSITMSPYTSVSVRRKAAGRGGEMWSRNNA</sequence>
<evidence type="ECO:0000313" key="3">
    <source>
        <dbReference type="Proteomes" id="UP001362999"/>
    </source>
</evidence>
<feature type="region of interest" description="Disordered" evidence="1">
    <location>
        <begin position="1"/>
        <end position="29"/>
    </location>
</feature>
<feature type="compositionally biased region" description="Basic and acidic residues" evidence="1">
    <location>
        <begin position="187"/>
        <end position="197"/>
    </location>
</feature>
<proteinExistence type="predicted"/>
<keyword evidence="3" id="KW-1185">Reference proteome</keyword>
<feature type="region of interest" description="Disordered" evidence="1">
    <location>
        <begin position="127"/>
        <end position="197"/>
    </location>
</feature>
<comment type="caution">
    <text evidence="2">The sequence shown here is derived from an EMBL/GenBank/DDBJ whole genome shotgun (WGS) entry which is preliminary data.</text>
</comment>
<dbReference type="Proteomes" id="UP001362999">
    <property type="component" value="Unassembled WGS sequence"/>
</dbReference>
<feature type="compositionally biased region" description="Basic residues" evidence="1">
    <location>
        <begin position="127"/>
        <end position="146"/>
    </location>
</feature>
<protein>
    <submittedName>
        <fullName evidence="2">Uncharacterized protein</fullName>
    </submittedName>
</protein>
<reference evidence="2 3" key="1">
    <citation type="journal article" date="2024" name="J Genomics">
        <title>Draft genome sequencing and assembly of Favolaschia claudopus CIRM-BRFM 2984 isolated from oak limbs.</title>
        <authorList>
            <person name="Navarro D."/>
            <person name="Drula E."/>
            <person name="Chaduli D."/>
            <person name="Cazenave R."/>
            <person name="Ahrendt S."/>
            <person name="Wang J."/>
            <person name="Lipzen A."/>
            <person name="Daum C."/>
            <person name="Barry K."/>
            <person name="Grigoriev I.V."/>
            <person name="Favel A."/>
            <person name="Rosso M.N."/>
            <person name="Martin F."/>
        </authorList>
    </citation>
    <scope>NUCLEOTIDE SEQUENCE [LARGE SCALE GENOMIC DNA]</scope>
    <source>
        <strain evidence="2 3">CIRM-BRFM 2984</strain>
    </source>
</reference>
<evidence type="ECO:0000256" key="1">
    <source>
        <dbReference type="SAM" id="MobiDB-lite"/>
    </source>
</evidence>
<accession>A0AAV9ZD34</accession>
<dbReference type="AlphaFoldDB" id="A0AAV9ZD34"/>
<feature type="compositionally biased region" description="Basic and acidic residues" evidence="1">
    <location>
        <begin position="147"/>
        <end position="161"/>
    </location>
</feature>
<gene>
    <name evidence="2" type="ORF">R3P38DRAFT_3236117</name>
</gene>
<evidence type="ECO:0000313" key="2">
    <source>
        <dbReference type="EMBL" id="KAK6978029.1"/>
    </source>
</evidence>